<protein>
    <submittedName>
        <fullName evidence="3">SMC hinge domain-containing protein</fullName>
    </submittedName>
</protein>
<feature type="coiled-coil region" evidence="1">
    <location>
        <begin position="169"/>
        <end position="211"/>
    </location>
</feature>
<proteinExistence type="predicted"/>
<evidence type="ECO:0000313" key="3">
    <source>
        <dbReference type="WBParaSite" id="scf7180000423870.g11759"/>
    </source>
</evidence>
<keyword evidence="2" id="KW-1185">Reference proteome</keyword>
<name>A0A915P7Z2_9BILA</name>
<sequence>MRIVEDWGNQRQFAYLNLLGAYKTFNCTIKIQDSKGKEQVIKGMRKQLSIIGPNFNDFLFYIPRDELDENNILQIFIELEKNPFMKKVLGNRNKLLKKQVIKRSLEDCTVVGGIYHVSIIKEKIGEHKEIVLKSDQKLILKENLKFYEESLIQNYWDEFNLKGYLLETTAKLQENEAKILSKMKELENLSKKLLKIQKETEKKEKEKIEASNAAEILMELSTSQTKARLYYI</sequence>
<dbReference type="WBParaSite" id="scf7180000423870.g11759">
    <property type="protein sequence ID" value="scf7180000423870.g11759"/>
    <property type="gene ID" value="scf7180000423870.g11759"/>
</dbReference>
<evidence type="ECO:0000313" key="2">
    <source>
        <dbReference type="Proteomes" id="UP000887560"/>
    </source>
</evidence>
<keyword evidence="1" id="KW-0175">Coiled coil</keyword>
<organism evidence="2 3">
    <name type="scientific">Meloidogyne floridensis</name>
    <dbReference type="NCBI Taxonomy" id="298350"/>
    <lineage>
        <taxon>Eukaryota</taxon>
        <taxon>Metazoa</taxon>
        <taxon>Ecdysozoa</taxon>
        <taxon>Nematoda</taxon>
        <taxon>Chromadorea</taxon>
        <taxon>Rhabditida</taxon>
        <taxon>Tylenchina</taxon>
        <taxon>Tylenchomorpha</taxon>
        <taxon>Tylenchoidea</taxon>
        <taxon>Meloidogynidae</taxon>
        <taxon>Meloidogyninae</taxon>
        <taxon>Meloidogyne</taxon>
    </lineage>
</organism>
<evidence type="ECO:0000256" key="1">
    <source>
        <dbReference type="SAM" id="Coils"/>
    </source>
</evidence>
<accession>A0A915P7Z2</accession>
<dbReference type="Proteomes" id="UP000887560">
    <property type="component" value="Unplaced"/>
</dbReference>
<dbReference type="AlphaFoldDB" id="A0A915P7Z2"/>
<reference evidence="3" key="1">
    <citation type="submission" date="2022-11" db="UniProtKB">
        <authorList>
            <consortium name="WormBaseParasite"/>
        </authorList>
    </citation>
    <scope>IDENTIFICATION</scope>
</reference>